<dbReference type="AlphaFoldDB" id="A0A6I6MKQ8"/>
<dbReference type="KEGG" id="tsv:DSM104635_02692"/>
<keyword evidence="2" id="KW-1185">Reference proteome</keyword>
<reference evidence="2" key="1">
    <citation type="submission" date="2019-12" db="EMBL/GenBank/DDBJ databases">
        <title>Complete genome of Terracaulis silvestris 0127_4.</title>
        <authorList>
            <person name="Vieira S."/>
            <person name="Riedel T."/>
            <person name="Sproer C."/>
            <person name="Pascual J."/>
            <person name="Boedeker C."/>
            <person name="Overmann J."/>
        </authorList>
    </citation>
    <scope>NUCLEOTIDE SEQUENCE [LARGE SCALE GENOMIC DNA]</scope>
    <source>
        <strain evidence="2">0127_4</strain>
    </source>
</reference>
<organism evidence="1 2">
    <name type="scientific">Terricaulis silvestris</name>
    <dbReference type="NCBI Taxonomy" id="2686094"/>
    <lineage>
        <taxon>Bacteria</taxon>
        <taxon>Pseudomonadati</taxon>
        <taxon>Pseudomonadota</taxon>
        <taxon>Alphaproteobacteria</taxon>
        <taxon>Caulobacterales</taxon>
        <taxon>Caulobacteraceae</taxon>
        <taxon>Terricaulis</taxon>
    </lineage>
</organism>
<evidence type="ECO:0000313" key="2">
    <source>
        <dbReference type="Proteomes" id="UP000431269"/>
    </source>
</evidence>
<dbReference type="Proteomes" id="UP000431269">
    <property type="component" value="Chromosome"/>
</dbReference>
<dbReference type="RefSeq" id="WP_158766669.1">
    <property type="nucleotide sequence ID" value="NZ_CP047045.1"/>
</dbReference>
<accession>A0A6I6MKQ8</accession>
<sequence>MTDVRIICTYDAAKLAETLTRLLEAEQHRVQLTIGRQTMGELEGARTSRDAVMLIWSPDARSQSYMIEWQHKIDPVRLVEIAVAPGAPRFARKANVIDFAHWRGERGGGAWHGLVDRLRAVENVLNPPKPPSKYAMFAMGMASAAAVTGAVVMRVNDTSLPIMPQDAADEQLVAEDPNTGLGGPLRAIEPASLDEDPLRIRRMPQLPQLRDTRRVALNDVPEVRYMALRDETLLERLNALNPLQGIEDFIDGDNEEEPT</sequence>
<proteinExistence type="predicted"/>
<gene>
    <name evidence="1" type="ORF">DSM104635_02692</name>
</gene>
<dbReference type="EMBL" id="CP047045">
    <property type="protein sequence ID" value="QGZ95840.1"/>
    <property type="molecule type" value="Genomic_DNA"/>
</dbReference>
<evidence type="ECO:0008006" key="3">
    <source>
        <dbReference type="Google" id="ProtNLM"/>
    </source>
</evidence>
<name>A0A6I6MKQ8_9CAUL</name>
<evidence type="ECO:0000313" key="1">
    <source>
        <dbReference type="EMBL" id="QGZ95840.1"/>
    </source>
</evidence>
<protein>
    <recommendedName>
        <fullName evidence="3">TIR domain-containing protein</fullName>
    </recommendedName>
</protein>